<dbReference type="Proteomes" id="UP001597282">
    <property type="component" value="Unassembled WGS sequence"/>
</dbReference>
<keyword evidence="2" id="KW-0472">Membrane</keyword>
<comment type="caution">
    <text evidence="3">The sequence shown here is derived from an EMBL/GenBank/DDBJ whole genome shotgun (WGS) entry which is preliminary data.</text>
</comment>
<proteinExistence type="predicted"/>
<keyword evidence="2" id="KW-1133">Transmembrane helix</keyword>
<evidence type="ECO:0000313" key="3">
    <source>
        <dbReference type="EMBL" id="MFD1428051.1"/>
    </source>
</evidence>
<reference evidence="4" key="1">
    <citation type="journal article" date="2019" name="Int. J. Syst. Evol. Microbiol.">
        <title>The Global Catalogue of Microorganisms (GCM) 10K type strain sequencing project: providing services to taxonomists for standard genome sequencing and annotation.</title>
        <authorList>
            <consortium name="The Broad Institute Genomics Platform"/>
            <consortium name="The Broad Institute Genome Sequencing Center for Infectious Disease"/>
            <person name="Wu L."/>
            <person name="Ma J."/>
        </authorList>
    </citation>
    <scope>NUCLEOTIDE SEQUENCE [LARGE SCALE GENOMIC DNA]</scope>
    <source>
        <strain evidence="4">S1</strain>
    </source>
</reference>
<evidence type="ECO:0000313" key="4">
    <source>
        <dbReference type="Proteomes" id="UP001597282"/>
    </source>
</evidence>
<feature type="transmembrane region" description="Helical" evidence="2">
    <location>
        <begin position="28"/>
        <end position="45"/>
    </location>
</feature>
<evidence type="ECO:0000256" key="1">
    <source>
        <dbReference type="SAM" id="MobiDB-lite"/>
    </source>
</evidence>
<protein>
    <submittedName>
        <fullName evidence="3">Uncharacterized protein</fullName>
    </submittedName>
</protein>
<dbReference type="RefSeq" id="WP_380166595.1">
    <property type="nucleotide sequence ID" value="NZ_JBHTNU010000017.1"/>
</dbReference>
<feature type="compositionally biased region" description="Polar residues" evidence="1">
    <location>
        <begin position="89"/>
        <end position="101"/>
    </location>
</feature>
<keyword evidence="4" id="KW-1185">Reference proteome</keyword>
<organism evidence="3 4">
    <name type="scientific">Kroppenstedtia sanguinis</name>
    <dbReference type="NCBI Taxonomy" id="1380684"/>
    <lineage>
        <taxon>Bacteria</taxon>
        <taxon>Bacillati</taxon>
        <taxon>Bacillota</taxon>
        <taxon>Bacilli</taxon>
        <taxon>Bacillales</taxon>
        <taxon>Thermoactinomycetaceae</taxon>
        <taxon>Kroppenstedtia</taxon>
    </lineage>
</organism>
<keyword evidence="2" id="KW-0812">Transmembrane</keyword>
<accession>A0ABW4CDN6</accession>
<evidence type="ECO:0000256" key="2">
    <source>
        <dbReference type="SAM" id="Phobius"/>
    </source>
</evidence>
<feature type="transmembrane region" description="Helical" evidence="2">
    <location>
        <begin position="7"/>
        <end position="22"/>
    </location>
</feature>
<gene>
    <name evidence="3" type="ORF">ACFQ4Y_14180</name>
</gene>
<sequence>MSTKTKIWRSVILTLVAIGLVSKLITDTILFLGILAAVVLIWYLYRHPPRWLIRLSHPSTPAMARKSRATTQKEKLRERKKRRFRVINGNGNRSSNKTKMP</sequence>
<name>A0ABW4CDN6_9BACL</name>
<dbReference type="EMBL" id="JBHTNU010000017">
    <property type="protein sequence ID" value="MFD1428051.1"/>
    <property type="molecule type" value="Genomic_DNA"/>
</dbReference>
<feature type="region of interest" description="Disordered" evidence="1">
    <location>
        <begin position="61"/>
        <end position="101"/>
    </location>
</feature>